<accession>A0ABR1PEF0</accession>
<proteinExistence type="predicted"/>
<evidence type="ECO:0000313" key="3">
    <source>
        <dbReference type="EMBL" id="KAK7734868.1"/>
    </source>
</evidence>
<feature type="transmembrane region" description="Helical" evidence="2">
    <location>
        <begin position="50"/>
        <end position="72"/>
    </location>
</feature>
<feature type="transmembrane region" description="Helical" evidence="2">
    <location>
        <begin position="156"/>
        <end position="176"/>
    </location>
</feature>
<dbReference type="PANTHER" id="PTHR35179:SF1">
    <property type="entry name" value="INTEGRAL MEMBRANE PROTEIN"/>
    <property type="match status" value="1"/>
</dbReference>
<gene>
    <name evidence="3" type="ORF">SLS63_004289</name>
</gene>
<keyword evidence="2" id="KW-0472">Membrane</keyword>
<feature type="transmembrane region" description="Helical" evidence="2">
    <location>
        <begin position="78"/>
        <end position="102"/>
    </location>
</feature>
<reference evidence="3 4" key="1">
    <citation type="submission" date="2024-02" db="EMBL/GenBank/DDBJ databases">
        <title>De novo assembly and annotation of 12 fungi associated with fruit tree decline syndrome in Ontario, Canada.</title>
        <authorList>
            <person name="Sulman M."/>
            <person name="Ellouze W."/>
            <person name="Ilyukhin E."/>
        </authorList>
    </citation>
    <scope>NUCLEOTIDE SEQUENCE [LARGE SCALE GENOMIC DNA]</scope>
    <source>
        <strain evidence="3 4">M169</strain>
    </source>
</reference>
<feature type="transmembrane region" description="Helical" evidence="2">
    <location>
        <begin position="114"/>
        <end position="136"/>
    </location>
</feature>
<sequence>MSTSAEKSDQTLASLAVGFTLGFGLLTVWEAVKQTRRSKNPRRSSYVYMIWVEVASNVAILILANLLFHGIVAPSVTVLFFILFCWVFEVQILMQIIINRIAIICETQDIVRRLKWGTAIVMTTINIAVFCIFIPAHRVPPVSNTYVEINKYWDRISKVIICLIDAGLNYYFLRIVKQRLLDQYGLMKYAPLVTFNARLMFISVLLDVLLIGLMSLPNQTVFMLFHPLVYTAKLNIEMTMASLIVKLAQNGRSDAYFANSHSHSTPNPNSQMRGGRNTTNEREVALKTFTESRVRASFSNGSDEPQAPFPSGAIQRTREFQITVHHSNSGSMDESKEFSNGGDDEAWLTRHPGHPRDGNSDKSAGTRDS</sequence>
<comment type="caution">
    <text evidence="3">The sequence shown here is derived from an EMBL/GenBank/DDBJ whole genome shotgun (WGS) entry which is preliminary data.</text>
</comment>
<feature type="transmembrane region" description="Helical" evidence="2">
    <location>
        <begin position="12"/>
        <end position="29"/>
    </location>
</feature>
<evidence type="ECO:0000256" key="1">
    <source>
        <dbReference type="SAM" id="MobiDB-lite"/>
    </source>
</evidence>
<feature type="transmembrane region" description="Helical" evidence="2">
    <location>
        <begin position="197"/>
        <end position="216"/>
    </location>
</feature>
<protein>
    <recommendedName>
        <fullName evidence="5">Integral membrane protein</fullName>
    </recommendedName>
</protein>
<feature type="region of interest" description="Disordered" evidence="1">
    <location>
        <begin position="326"/>
        <end position="369"/>
    </location>
</feature>
<feature type="compositionally biased region" description="Low complexity" evidence="1">
    <location>
        <begin position="259"/>
        <end position="270"/>
    </location>
</feature>
<keyword evidence="4" id="KW-1185">Reference proteome</keyword>
<dbReference type="Proteomes" id="UP001430848">
    <property type="component" value="Unassembled WGS sequence"/>
</dbReference>
<dbReference type="PANTHER" id="PTHR35179">
    <property type="entry name" value="PROTEIN CBG02620"/>
    <property type="match status" value="1"/>
</dbReference>
<evidence type="ECO:0000256" key="2">
    <source>
        <dbReference type="SAM" id="Phobius"/>
    </source>
</evidence>
<feature type="compositionally biased region" description="Basic and acidic residues" evidence="1">
    <location>
        <begin position="354"/>
        <end position="369"/>
    </location>
</feature>
<evidence type="ECO:0000313" key="4">
    <source>
        <dbReference type="Proteomes" id="UP001430848"/>
    </source>
</evidence>
<keyword evidence="2" id="KW-1133">Transmembrane helix</keyword>
<feature type="region of interest" description="Disordered" evidence="1">
    <location>
        <begin position="256"/>
        <end position="277"/>
    </location>
</feature>
<name>A0ABR1PEF0_DIAER</name>
<organism evidence="3 4">
    <name type="scientific">Diaporthe eres</name>
    <name type="common">Phomopsis oblonga</name>
    <dbReference type="NCBI Taxonomy" id="83184"/>
    <lineage>
        <taxon>Eukaryota</taxon>
        <taxon>Fungi</taxon>
        <taxon>Dikarya</taxon>
        <taxon>Ascomycota</taxon>
        <taxon>Pezizomycotina</taxon>
        <taxon>Sordariomycetes</taxon>
        <taxon>Sordariomycetidae</taxon>
        <taxon>Diaporthales</taxon>
        <taxon>Diaporthaceae</taxon>
        <taxon>Diaporthe</taxon>
        <taxon>Diaporthe eres species complex</taxon>
    </lineage>
</organism>
<dbReference type="EMBL" id="JAKNSF020000015">
    <property type="protein sequence ID" value="KAK7734868.1"/>
    <property type="molecule type" value="Genomic_DNA"/>
</dbReference>
<keyword evidence="2" id="KW-0812">Transmembrane</keyword>
<evidence type="ECO:0008006" key="5">
    <source>
        <dbReference type="Google" id="ProtNLM"/>
    </source>
</evidence>